<dbReference type="RefSeq" id="WP_048039813.1">
    <property type="nucleotide sequence ID" value="NZ_CP009513.1"/>
</dbReference>
<feature type="domain" description="Cas6b N-terminal" evidence="2">
    <location>
        <begin position="1"/>
        <end position="102"/>
    </location>
</feature>
<dbReference type="InterPro" id="IPR041528">
    <property type="entry name" value="Cas6b_N"/>
</dbReference>
<dbReference type="AlphaFoldDB" id="A0A0E3RMA2"/>
<dbReference type="Proteomes" id="UP000033063">
    <property type="component" value="Chromosome"/>
</dbReference>
<evidence type="ECO:0000259" key="1">
    <source>
        <dbReference type="Pfam" id="PF17262"/>
    </source>
</evidence>
<dbReference type="HOGENOM" id="CLU_086561_0_0_2"/>
<evidence type="ECO:0000313" key="4">
    <source>
        <dbReference type="Proteomes" id="UP000033063"/>
    </source>
</evidence>
<dbReference type="Pfam" id="PF17955">
    <property type="entry name" value="Cas6b_N"/>
    <property type="match status" value="1"/>
</dbReference>
<accession>A0A0E3RMA2</accession>
<proteinExistence type="predicted"/>
<dbReference type="GeneID" id="24876844"/>
<evidence type="ECO:0000313" key="3">
    <source>
        <dbReference type="EMBL" id="AKB67217.1"/>
    </source>
</evidence>
<gene>
    <name evidence="3" type="ORF">MSMAL_0674</name>
</gene>
<sequence length="223" mass="25749">MNLLVFTLTLTSTRPIQESGAQLRGFFATKFNEYNLLHQHNADEFIYRYPMVQYKMIDRTPTVVGINEGAEVLKEIYDEYGKITLNGNEYEIVERGITYKKEDFGISEKLIKYEFITPWFALNQENFRKYLSFDKGQQVELLNKNLIGNILSMSKSLSYQVPEKIKCYTELKSRGSSLKGNEIIAFKGSFITNFLIPDYFGIGKSVSRGFGTVRKWTGEKSKT</sequence>
<name>A0A0E3RMA2_METMZ</name>
<organism evidence="3 4">
    <name type="scientific">Methanosarcina mazei LYC</name>
    <dbReference type="NCBI Taxonomy" id="1434114"/>
    <lineage>
        <taxon>Archaea</taxon>
        <taxon>Methanobacteriati</taxon>
        <taxon>Methanobacteriota</taxon>
        <taxon>Stenosarchaea group</taxon>
        <taxon>Methanomicrobia</taxon>
        <taxon>Methanosarcinales</taxon>
        <taxon>Methanosarcinaceae</taxon>
        <taxon>Methanosarcina</taxon>
    </lineage>
</organism>
<dbReference type="InterPro" id="IPR020209">
    <property type="entry name" value="Cas6b_C"/>
</dbReference>
<dbReference type="PATRIC" id="fig|1434114.4.peg.829"/>
<feature type="domain" description="Cas6b C-terminal" evidence="1">
    <location>
        <begin position="105"/>
        <end position="215"/>
    </location>
</feature>
<dbReference type="Pfam" id="PF17262">
    <property type="entry name" value="Cas6b_C"/>
    <property type="match status" value="1"/>
</dbReference>
<dbReference type="EMBL" id="CP009513">
    <property type="protein sequence ID" value="AKB67217.1"/>
    <property type="molecule type" value="Genomic_DNA"/>
</dbReference>
<reference evidence="3 4" key="1">
    <citation type="submission" date="2014-07" db="EMBL/GenBank/DDBJ databases">
        <title>Methanogenic archaea and the global carbon cycle.</title>
        <authorList>
            <person name="Henriksen J.R."/>
            <person name="Luke J."/>
            <person name="Reinhart S."/>
            <person name="Benedict M.N."/>
            <person name="Youngblut N.D."/>
            <person name="Metcalf M.E."/>
            <person name="Whitaker R.J."/>
            <person name="Metcalf W.W."/>
        </authorList>
    </citation>
    <scope>NUCLEOTIDE SEQUENCE [LARGE SCALE GENOMIC DNA]</scope>
    <source>
        <strain evidence="3 4">LYC</strain>
    </source>
</reference>
<protein>
    <recommendedName>
        <fullName evidence="5">DNA repair protein</fullName>
    </recommendedName>
</protein>
<evidence type="ECO:0008006" key="5">
    <source>
        <dbReference type="Google" id="ProtNLM"/>
    </source>
</evidence>
<evidence type="ECO:0000259" key="2">
    <source>
        <dbReference type="Pfam" id="PF17955"/>
    </source>
</evidence>